<proteinExistence type="predicted"/>
<organism evidence="1">
    <name type="scientific">Rhizophora mucronata</name>
    <name type="common">Asiatic mangrove</name>
    <dbReference type="NCBI Taxonomy" id="61149"/>
    <lineage>
        <taxon>Eukaryota</taxon>
        <taxon>Viridiplantae</taxon>
        <taxon>Streptophyta</taxon>
        <taxon>Embryophyta</taxon>
        <taxon>Tracheophyta</taxon>
        <taxon>Spermatophyta</taxon>
        <taxon>Magnoliopsida</taxon>
        <taxon>eudicotyledons</taxon>
        <taxon>Gunneridae</taxon>
        <taxon>Pentapetalae</taxon>
        <taxon>rosids</taxon>
        <taxon>fabids</taxon>
        <taxon>Malpighiales</taxon>
        <taxon>Rhizophoraceae</taxon>
        <taxon>Rhizophora</taxon>
    </lineage>
</organism>
<dbReference type="EMBL" id="GGEC01077428">
    <property type="protein sequence ID" value="MBX57912.1"/>
    <property type="molecule type" value="Transcribed_RNA"/>
</dbReference>
<dbReference type="AlphaFoldDB" id="A0A2P2PT71"/>
<evidence type="ECO:0000313" key="1">
    <source>
        <dbReference type="EMBL" id="MBX57912.1"/>
    </source>
</evidence>
<name>A0A2P2PT71_RHIMU</name>
<protein>
    <submittedName>
        <fullName evidence="1">Uncharacterized protein</fullName>
    </submittedName>
</protein>
<sequence length="44" mass="4922">MPSAETSSGKVIGLPWLWTTSGMPRSTAHLSDTECMYLSTWLYK</sequence>
<reference evidence="1" key="1">
    <citation type="submission" date="2018-02" db="EMBL/GenBank/DDBJ databases">
        <title>Rhizophora mucronata_Transcriptome.</title>
        <authorList>
            <person name="Meera S.P."/>
            <person name="Sreeshan A."/>
            <person name="Augustine A."/>
        </authorList>
    </citation>
    <scope>NUCLEOTIDE SEQUENCE</scope>
    <source>
        <tissue evidence="1">Leaf</tissue>
    </source>
</reference>
<accession>A0A2P2PT71</accession>